<keyword evidence="2" id="KW-1185">Reference proteome</keyword>
<evidence type="ECO:0000313" key="2">
    <source>
        <dbReference type="Proteomes" id="UP001596620"/>
    </source>
</evidence>
<dbReference type="Proteomes" id="UP001596620">
    <property type="component" value="Unassembled WGS sequence"/>
</dbReference>
<comment type="caution">
    <text evidence="1">The sequence shown here is derived from an EMBL/GenBank/DDBJ whole genome shotgun (WGS) entry which is preliminary data.</text>
</comment>
<dbReference type="RefSeq" id="WP_382357666.1">
    <property type="nucleotide sequence ID" value="NZ_JBHTGR010000005.1"/>
</dbReference>
<dbReference type="EMBL" id="JBHTGR010000005">
    <property type="protein sequence ID" value="MFC7746182.1"/>
    <property type="molecule type" value="Genomic_DNA"/>
</dbReference>
<organism evidence="1 2">
    <name type="scientific">Lentibacillus kimchii</name>
    <dbReference type="NCBI Taxonomy" id="1542911"/>
    <lineage>
        <taxon>Bacteria</taxon>
        <taxon>Bacillati</taxon>
        <taxon>Bacillota</taxon>
        <taxon>Bacilli</taxon>
        <taxon>Bacillales</taxon>
        <taxon>Bacillaceae</taxon>
        <taxon>Lentibacillus</taxon>
    </lineage>
</organism>
<name>A0ABW2UQH8_9BACI</name>
<sequence>MNYPLYFAGESDRWQHGGAAFIGLDRNENCNTYSTKYLVTEEQFKDVVEQENDGLDLAVNFDAIIKDGSKTLRDSWYGTILYLGEEDGYPIFTFTSGRDLDVSVNAPSDAYLSMIIQGLETTVDLADSDILDYLRTKPGIDGRYSQKELEELL</sequence>
<reference evidence="2" key="1">
    <citation type="journal article" date="2019" name="Int. J. Syst. Evol. Microbiol.">
        <title>The Global Catalogue of Microorganisms (GCM) 10K type strain sequencing project: providing services to taxonomists for standard genome sequencing and annotation.</title>
        <authorList>
            <consortium name="The Broad Institute Genomics Platform"/>
            <consortium name="The Broad Institute Genome Sequencing Center for Infectious Disease"/>
            <person name="Wu L."/>
            <person name="Ma J."/>
        </authorList>
    </citation>
    <scope>NUCLEOTIDE SEQUENCE [LARGE SCALE GENOMIC DNA]</scope>
    <source>
        <strain evidence="2">JCM 30234</strain>
    </source>
</reference>
<dbReference type="Gene3D" id="3.10.490.10">
    <property type="entry name" value="Gamma-glutamyl cyclotransferase-like"/>
    <property type="match status" value="1"/>
</dbReference>
<gene>
    <name evidence="1" type="ORF">ACFQU8_02870</name>
</gene>
<accession>A0ABW2UQH8</accession>
<protein>
    <submittedName>
        <fullName evidence="1">Uncharacterized protein</fullName>
    </submittedName>
</protein>
<evidence type="ECO:0000313" key="1">
    <source>
        <dbReference type="EMBL" id="MFC7746182.1"/>
    </source>
</evidence>
<proteinExistence type="predicted"/>